<feature type="compositionally biased region" description="Pro residues" evidence="1">
    <location>
        <begin position="65"/>
        <end position="75"/>
    </location>
</feature>
<protein>
    <submittedName>
        <fullName evidence="2">Type III secretion control protein HpaP</fullName>
    </submittedName>
</protein>
<gene>
    <name evidence="2" type="ORF">AX018_103421</name>
</gene>
<feature type="compositionally biased region" description="Basic and acidic residues" evidence="1">
    <location>
        <begin position="137"/>
        <end position="150"/>
    </location>
</feature>
<proteinExistence type="predicted"/>
<accession>A0A328YV13</accession>
<keyword evidence="3" id="KW-1185">Reference proteome</keyword>
<sequence>MGPQGLRDASSALAAASERFQRQLTEPSEGDEAVLLLFDHRVPAGMPRREGGEPDGSDEDRPPREPPGVLLPPTGPAEAAEDTEPGPPREWSEADRAPAESPMEPPRPEAARSDAGAADSQPPPPPPSTARQAGSRDASDRSPQDGDRPADGSTHLAGADGPSATEPPAWLQDTVQRIAWLCAQAGPSFQSWAVTVPMDPEVLPDCEVALSISPYAMSLRFRTGSPRSAHLISLHRDPLRAQLEALSPGQRGIDIDLE</sequence>
<evidence type="ECO:0000256" key="1">
    <source>
        <dbReference type="SAM" id="MobiDB-lite"/>
    </source>
</evidence>
<feature type="compositionally biased region" description="Basic and acidic residues" evidence="1">
    <location>
        <begin position="38"/>
        <end position="52"/>
    </location>
</feature>
<feature type="region of interest" description="Disordered" evidence="1">
    <location>
        <begin position="1"/>
        <end position="168"/>
    </location>
</feature>
<dbReference type="InterPro" id="IPR013390">
    <property type="entry name" value="T3SS_HpaP"/>
</dbReference>
<dbReference type="Proteomes" id="UP000248856">
    <property type="component" value="Unassembled WGS sequence"/>
</dbReference>
<dbReference type="Pfam" id="PF09483">
    <property type="entry name" value="HpaP"/>
    <property type="match status" value="1"/>
</dbReference>
<name>A0A328YV13_9BURK</name>
<dbReference type="AlphaFoldDB" id="A0A328YV13"/>
<evidence type="ECO:0000313" key="3">
    <source>
        <dbReference type="Proteomes" id="UP000248856"/>
    </source>
</evidence>
<evidence type="ECO:0000313" key="2">
    <source>
        <dbReference type="EMBL" id="RAR77818.1"/>
    </source>
</evidence>
<organism evidence="2 3">
    <name type="scientific">Paracidovorax anthurii</name>
    <dbReference type="NCBI Taxonomy" id="78229"/>
    <lineage>
        <taxon>Bacteria</taxon>
        <taxon>Pseudomonadati</taxon>
        <taxon>Pseudomonadota</taxon>
        <taxon>Betaproteobacteria</taxon>
        <taxon>Burkholderiales</taxon>
        <taxon>Comamonadaceae</taxon>
        <taxon>Paracidovorax</taxon>
    </lineage>
</organism>
<comment type="caution">
    <text evidence="2">The sequence shown here is derived from an EMBL/GenBank/DDBJ whole genome shotgun (WGS) entry which is preliminary data.</text>
</comment>
<dbReference type="EMBL" id="QLTA01000034">
    <property type="protein sequence ID" value="RAR77818.1"/>
    <property type="molecule type" value="Genomic_DNA"/>
</dbReference>
<reference evidence="2 3" key="1">
    <citation type="submission" date="2018-06" db="EMBL/GenBank/DDBJ databases">
        <title>Genomic Encyclopedia of Archaeal and Bacterial Type Strains, Phase II (KMG-II): from individual species to whole genera.</title>
        <authorList>
            <person name="Goeker M."/>
        </authorList>
    </citation>
    <scope>NUCLEOTIDE SEQUENCE [LARGE SCALE GENOMIC DNA]</scope>
    <source>
        <strain evidence="2 3">CFPB 3232</strain>
    </source>
</reference>